<evidence type="ECO:0000256" key="5">
    <source>
        <dbReference type="ARBA" id="ARBA00023136"/>
    </source>
</evidence>
<comment type="subcellular location">
    <subcellularLocation>
        <location evidence="1">Membrane</location>
        <topology evidence="1">Multi-pass membrane protein</topology>
    </subcellularLocation>
</comment>
<feature type="transmembrane region" description="Helical" evidence="6">
    <location>
        <begin position="341"/>
        <end position="363"/>
    </location>
</feature>
<organism evidence="7">
    <name type="scientific">Schmidtea mediterranea</name>
    <name type="common">Freshwater planarian flatworm</name>
    <dbReference type="NCBI Taxonomy" id="79327"/>
    <lineage>
        <taxon>Eukaryota</taxon>
        <taxon>Metazoa</taxon>
        <taxon>Spiralia</taxon>
        <taxon>Lophotrochozoa</taxon>
        <taxon>Platyhelminthes</taxon>
        <taxon>Rhabditophora</taxon>
        <taxon>Seriata</taxon>
        <taxon>Tricladida</taxon>
        <taxon>Continenticola</taxon>
        <taxon>Geoplanoidea</taxon>
        <taxon>Dugesiidae</taxon>
        <taxon>Schmidtea</taxon>
    </lineage>
</organism>
<feature type="transmembrane region" description="Helical" evidence="6">
    <location>
        <begin position="314"/>
        <end position="334"/>
    </location>
</feature>
<feature type="transmembrane region" description="Helical" evidence="6">
    <location>
        <begin position="409"/>
        <end position="430"/>
    </location>
</feature>
<feature type="transmembrane region" description="Helical" evidence="6">
    <location>
        <begin position="276"/>
        <end position="294"/>
    </location>
</feature>
<keyword evidence="2" id="KW-0813">Transport</keyword>
<feature type="transmembrane region" description="Helical" evidence="6">
    <location>
        <begin position="189"/>
        <end position="209"/>
    </location>
</feature>
<evidence type="ECO:0000256" key="1">
    <source>
        <dbReference type="ARBA" id="ARBA00004141"/>
    </source>
</evidence>
<dbReference type="InterPro" id="IPR011701">
    <property type="entry name" value="MFS"/>
</dbReference>
<feature type="transmembrane region" description="Helical" evidence="6">
    <location>
        <begin position="94"/>
        <end position="114"/>
    </location>
</feature>
<feature type="transmembrane region" description="Helical" evidence="6">
    <location>
        <begin position="436"/>
        <end position="455"/>
    </location>
</feature>
<evidence type="ECO:0000256" key="2">
    <source>
        <dbReference type="ARBA" id="ARBA00022448"/>
    </source>
</evidence>
<dbReference type="SUPFAM" id="SSF103473">
    <property type="entry name" value="MFS general substrate transporter"/>
    <property type="match status" value="1"/>
</dbReference>
<dbReference type="AlphaFoldDB" id="A0A0H3YK88"/>
<dbReference type="InterPro" id="IPR036259">
    <property type="entry name" value="MFS_trans_sf"/>
</dbReference>
<accession>A0A0H3YK88</accession>
<dbReference type="GO" id="GO:0016020">
    <property type="term" value="C:membrane"/>
    <property type="evidence" value="ECO:0007669"/>
    <property type="project" value="UniProtKB-SubCell"/>
</dbReference>
<dbReference type="InterPro" id="IPR050930">
    <property type="entry name" value="MFS_Vesicular_Transporter"/>
</dbReference>
<keyword evidence="3 6" id="KW-0812">Transmembrane</keyword>
<reference evidence="7" key="1">
    <citation type="journal article" date="2015" name="Elife">
        <title>Stem cells and fluid flow drive cyst formation in an invertebrate excretory organ.</title>
        <authorList>
            <person name="Thi-Kim Vu H."/>
            <person name="Rink J.C."/>
            <person name="McKinney S.A."/>
            <person name="McClain M."/>
            <person name="Lakshmanaperumal N."/>
            <person name="Alexander R."/>
            <person name="Sanchez Alvarado A."/>
        </authorList>
    </citation>
    <scope>NUCLEOTIDE SEQUENCE</scope>
</reference>
<name>A0A0H3YK88_SCHMD</name>
<gene>
    <name evidence="7" type="primary">slc18a-8</name>
</gene>
<keyword evidence="5 6" id="KW-0472">Membrane</keyword>
<feature type="transmembrane region" description="Helical" evidence="6">
    <location>
        <begin position="7"/>
        <end position="24"/>
    </location>
</feature>
<dbReference type="PANTHER" id="PTHR23506">
    <property type="entry name" value="GH10249P"/>
    <property type="match status" value="1"/>
</dbReference>
<evidence type="ECO:0000313" key="7">
    <source>
        <dbReference type="EMBL" id="AKN21543.1"/>
    </source>
</evidence>
<evidence type="ECO:0000256" key="3">
    <source>
        <dbReference type="ARBA" id="ARBA00022692"/>
    </source>
</evidence>
<dbReference type="Pfam" id="PF07690">
    <property type="entry name" value="MFS_1"/>
    <property type="match status" value="1"/>
</dbReference>
<dbReference type="Gene3D" id="1.20.1250.20">
    <property type="entry name" value="MFS general substrate transporter like domains"/>
    <property type="match status" value="1"/>
</dbReference>
<feature type="transmembrane region" description="Helical" evidence="6">
    <location>
        <begin position="66"/>
        <end position="87"/>
    </location>
</feature>
<evidence type="ECO:0000256" key="6">
    <source>
        <dbReference type="SAM" id="Phobius"/>
    </source>
</evidence>
<feature type="transmembrane region" description="Helical" evidence="6">
    <location>
        <begin position="157"/>
        <end position="177"/>
    </location>
</feature>
<proteinExistence type="evidence at transcript level"/>
<dbReference type="PANTHER" id="PTHR23506:SF23">
    <property type="entry name" value="GH10249P"/>
    <property type="match status" value="1"/>
</dbReference>
<dbReference type="EMBL" id="KT163593">
    <property type="protein sequence ID" value="AKN21543.1"/>
    <property type="molecule type" value="mRNA"/>
</dbReference>
<evidence type="ECO:0000256" key="4">
    <source>
        <dbReference type="ARBA" id="ARBA00022989"/>
    </source>
</evidence>
<protein>
    <submittedName>
        <fullName evidence="7">Slc18a-8</fullName>
    </submittedName>
</protein>
<feature type="transmembrane region" description="Helical" evidence="6">
    <location>
        <begin position="369"/>
        <end position="397"/>
    </location>
</feature>
<feature type="transmembrane region" description="Helical" evidence="6">
    <location>
        <begin position="120"/>
        <end position="145"/>
    </location>
</feature>
<dbReference type="GO" id="GO:0022857">
    <property type="term" value="F:transmembrane transporter activity"/>
    <property type="evidence" value="ECO:0007669"/>
    <property type="project" value="InterPro"/>
</dbReference>
<sequence length="467" mass="53505">MFFKFDNLLAGVVVSLNFFLMVLQENSLYAILPKYFSNQTSISARNETVLINSTVPQNCSFQKPPYVVVSQIFLSKNVAMIFLNIFIGIIIYKLNIYIILILSHFVGIGVSFIYAYTDTLLLYIIGRVLDSFITCGILIGIYFLISKLFIVIEVRDRYYALVNIIYFISHSIGPFYGAEVDERFGKSTVFLILVPLWIVCLLLTVFLYWRNRNRSKRSEIKLEGQRQKPNLESLDECINEANVQILDKAKMDIFVQNSRKKTKTLNIIYKFIRDPFVMLCLGQLFVVNLSMYSLPPTLPSWMASEFCSSEIEQGIVWTFGFLGYIVGVVTVIIVDKHAYRFRYYVPVVGHLMIGILMIILPFSRDWKMVFLPIVGMYVGVGFVDQIVIPLTINLAIFRHKSNTNIVSSLTSQSLTISSVISTLLCGHIVMLFGFHFLTITLGIINLIFSPISLYYRKLDFQPDKNVN</sequence>
<keyword evidence="4 6" id="KW-1133">Transmembrane helix</keyword>